<evidence type="ECO:0000313" key="16">
    <source>
        <dbReference type="Proteomes" id="UP000038830"/>
    </source>
</evidence>
<keyword evidence="7 12" id="KW-0539">Nucleus</keyword>
<keyword evidence="4" id="KW-0963">Cytoplasm</keyword>
<dbReference type="InterPro" id="IPR001163">
    <property type="entry name" value="Sm_dom_euk/arc"/>
</dbReference>
<accession>A0A0H5CBM1</accession>
<evidence type="ECO:0000313" key="17">
    <source>
        <dbReference type="Proteomes" id="UP000094389"/>
    </source>
</evidence>
<accession>A0A1E4RY06</accession>
<dbReference type="GO" id="GO:0005682">
    <property type="term" value="C:U5 snRNP"/>
    <property type="evidence" value="ECO:0007669"/>
    <property type="project" value="UniProtKB-ARBA"/>
</dbReference>
<evidence type="ECO:0000256" key="10">
    <source>
        <dbReference type="ARBA" id="ARBA00058057"/>
    </source>
</evidence>
<evidence type="ECO:0000313" key="14">
    <source>
        <dbReference type="EMBL" id="CEP21864.1"/>
    </source>
</evidence>
<comment type="function">
    <text evidence="10">Plays a role in pre-mRNA splicing as a core component of the spliceosomal U1, U2, U4 and U5 small nuclear ribonucleoproteins (snRNPs), the building blocks of the spliceosome.</text>
</comment>
<dbReference type="OrthoDB" id="437526at2759"/>
<dbReference type="AlphaFoldDB" id="A0A0H5CBM1"/>
<evidence type="ECO:0000256" key="1">
    <source>
        <dbReference type="ARBA" id="ARBA00004123"/>
    </source>
</evidence>
<name>A0A0H5CBM1_CYBJN</name>
<dbReference type="PANTHER" id="PTHR12777">
    <property type="entry name" value="SMALL NUCLEAR RIBONUCLEOPROTEIN SM D2"/>
    <property type="match status" value="1"/>
</dbReference>
<dbReference type="GO" id="GO:0005681">
    <property type="term" value="C:spliceosomal complex"/>
    <property type="evidence" value="ECO:0007669"/>
    <property type="project" value="UniProtKB-ARBA"/>
</dbReference>
<dbReference type="InterPro" id="IPR027248">
    <property type="entry name" value="Sm_D2"/>
</dbReference>
<keyword evidence="17" id="KW-1185">Reference proteome</keyword>
<dbReference type="GO" id="GO:0005685">
    <property type="term" value="C:U1 snRNP"/>
    <property type="evidence" value="ECO:0007669"/>
    <property type="project" value="UniProtKB-ARBA"/>
</dbReference>
<evidence type="ECO:0000256" key="9">
    <source>
        <dbReference type="ARBA" id="ARBA00033125"/>
    </source>
</evidence>
<feature type="domain" description="Sm" evidence="13">
    <location>
        <begin position="30"/>
        <end position="113"/>
    </location>
</feature>
<evidence type="ECO:0000259" key="13">
    <source>
        <dbReference type="PROSITE" id="PS52002"/>
    </source>
</evidence>
<dbReference type="Proteomes" id="UP000094389">
    <property type="component" value="Unassembled WGS sequence"/>
</dbReference>
<dbReference type="GO" id="GO:0003723">
    <property type="term" value="F:RNA binding"/>
    <property type="evidence" value="ECO:0007669"/>
    <property type="project" value="InterPro"/>
</dbReference>
<evidence type="ECO:0000256" key="4">
    <source>
        <dbReference type="ARBA" id="ARBA00022490"/>
    </source>
</evidence>
<dbReference type="InterPro" id="IPR047575">
    <property type="entry name" value="Sm"/>
</dbReference>
<dbReference type="InterPro" id="IPR010920">
    <property type="entry name" value="LSM_dom_sf"/>
</dbReference>
<evidence type="ECO:0000256" key="7">
    <source>
        <dbReference type="ARBA" id="ARBA00023242"/>
    </source>
</evidence>
<organism evidence="14 16">
    <name type="scientific">Cyberlindnera jadinii (strain ATCC 18201 / CBS 1600 / BCRC 20928 / JCM 3617 / NBRC 0987 / NRRL Y-1542)</name>
    <name type="common">Torula yeast</name>
    <name type="synonym">Candida utilis</name>
    <dbReference type="NCBI Taxonomy" id="983966"/>
    <lineage>
        <taxon>Eukaryota</taxon>
        <taxon>Fungi</taxon>
        <taxon>Dikarya</taxon>
        <taxon>Ascomycota</taxon>
        <taxon>Saccharomycotina</taxon>
        <taxon>Saccharomycetes</taxon>
        <taxon>Phaffomycetales</taxon>
        <taxon>Phaffomycetaceae</taxon>
        <taxon>Cyberlindnera</taxon>
    </lineage>
</organism>
<dbReference type="EMBL" id="CDQK01000002">
    <property type="protein sequence ID" value="CEP21864.1"/>
    <property type="molecule type" value="Genomic_DNA"/>
</dbReference>
<keyword evidence="8 12" id="KW-0687">Ribonucleoprotein</keyword>
<dbReference type="PROSITE" id="PS52002">
    <property type="entry name" value="SM"/>
    <property type="match status" value="1"/>
</dbReference>
<proteinExistence type="inferred from homology"/>
<gene>
    <name evidence="14" type="primary">cwf9</name>
    <name evidence="14" type="ORF">BN1211_2078</name>
    <name evidence="15" type="ORF">CYBJADRAFT_178191</name>
</gene>
<evidence type="ECO:0000256" key="12">
    <source>
        <dbReference type="RuleBase" id="RU365051"/>
    </source>
</evidence>
<reference evidence="14" key="1">
    <citation type="submission" date="2014-12" db="EMBL/GenBank/DDBJ databases">
        <authorList>
            <person name="Jaenicke S."/>
        </authorList>
    </citation>
    <scope>NUCLEOTIDE SEQUENCE [LARGE SCALE GENOMIC DNA]</scope>
    <source>
        <strain evidence="14">CBS1600</strain>
    </source>
</reference>
<evidence type="ECO:0000256" key="2">
    <source>
        <dbReference type="ARBA" id="ARBA00004514"/>
    </source>
</evidence>
<dbReference type="SMART" id="SM00651">
    <property type="entry name" value="Sm"/>
    <property type="match status" value="1"/>
</dbReference>
<dbReference type="OMA" id="DVKEMWT"/>
<evidence type="ECO:0000256" key="5">
    <source>
        <dbReference type="ARBA" id="ARBA00022664"/>
    </source>
</evidence>
<evidence type="ECO:0000256" key="6">
    <source>
        <dbReference type="ARBA" id="ARBA00023187"/>
    </source>
</evidence>
<reference evidence="16" key="2">
    <citation type="journal article" date="2015" name="J. Biotechnol.">
        <title>The structure of the Cyberlindnera jadinii genome and its relation to Candida utilis analyzed by the occurrence of single nucleotide polymorphisms.</title>
        <authorList>
            <person name="Rupp O."/>
            <person name="Brinkrolf K."/>
            <person name="Buerth C."/>
            <person name="Kunigo M."/>
            <person name="Schneider J."/>
            <person name="Jaenicke S."/>
            <person name="Goesmann A."/>
            <person name="Puehler A."/>
            <person name="Jaeger K.-E."/>
            <person name="Ernst J.F."/>
        </authorList>
    </citation>
    <scope>NUCLEOTIDE SEQUENCE [LARGE SCALE GENOMIC DNA]</scope>
    <source>
        <strain evidence="16">ATCC 18201 / CBS 1600 / BCRC 20928 / JCM 3617 / NBRC 0987 / NRRL Y-1542</strain>
    </source>
</reference>
<dbReference type="EMBL" id="KV453936">
    <property type="protein sequence ID" value="ODV72081.1"/>
    <property type="molecule type" value="Genomic_DNA"/>
</dbReference>
<keyword evidence="6 12" id="KW-0508">mRNA splicing</keyword>
<dbReference type="FunFam" id="2.30.30.100:FF:000018">
    <property type="entry name" value="Small nuclear ribonucleoprotein Sm D2"/>
    <property type="match status" value="1"/>
</dbReference>
<dbReference type="Pfam" id="PF01423">
    <property type="entry name" value="LSM"/>
    <property type="match status" value="1"/>
</dbReference>
<comment type="similarity">
    <text evidence="3 12">Belongs to the snRNP core protein family.</text>
</comment>
<dbReference type="Gene3D" id="2.30.30.100">
    <property type="match status" value="1"/>
</dbReference>
<dbReference type="CDD" id="cd01720">
    <property type="entry name" value="Sm_D2"/>
    <property type="match status" value="1"/>
</dbReference>
<evidence type="ECO:0000256" key="3">
    <source>
        <dbReference type="ARBA" id="ARBA00008146"/>
    </source>
</evidence>
<reference evidence="15 17" key="3">
    <citation type="journal article" date="2016" name="Proc. Natl. Acad. Sci. U.S.A.">
        <title>Comparative genomics of biotechnologically important yeasts.</title>
        <authorList>
            <person name="Riley R."/>
            <person name="Haridas S."/>
            <person name="Wolfe K.H."/>
            <person name="Lopes M.R."/>
            <person name="Hittinger C.T."/>
            <person name="Goeker M."/>
            <person name="Salamov A.A."/>
            <person name="Wisecaver J.H."/>
            <person name="Long T.M."/>
            <person name="Calvey C.H."/>
            <person name="Aerts A.L."/>
            <person name="Barry K.W."/>
            <person name="Choi C."/>
            <person name="Clum A."/>
            <person name="Coughlan A.Y."/>
            <person name="Deshpande S."/>
            <person name="Douglass A.P."/>
            <person name="Hanson S.J."/>
            <person name="Klenk H.-P."/>
            <person name="LaButti K.M."/>
            <person name="Lapidus A."/>
            <person name="Lindquist E.A."/>
            <person name="Lipzen A.M."/>
            <person name="Meier-Kolthoff J.P."/>
            <person name="Ohm R.A."/>
            <person name="Otillar R.P."/>
            <person name="Pangilinan J.L."/>
            <person name="Peng Y."/>
            <person name="Rokas A."/>
            <person name="Rosa C.A."/>
            <person name="Scheuner C."/>
            <person name="Sibirny A.A."/>
            <person name="Slot J.C."/>
            <person name="Stielow J.B."/>
            <person name="Sun H."/>
            <person name="Kurtzman C.P."/>
            <person name="Blackwell M."/>
            <person name="Grigoriev I.V."/>
            <person name="Jeffries T.W."/>
        </authorList>
    </citation>
    <scope>NUCLEOTIDE SEQUENCE [LARGE SCALE GENOMIC DNA]</scope>
    <source>
        <strain evidence="17">ATCC 18201 / CBS 1600 / BCRC 20928 / JCM 3617 / NBRC 0987 / NRRL Y-1542</strain>
        <strain evidence="15">NRRL Y-1542</strain>
    </source>
</reference>
<dbReference type="GO" id="GO:0000974">
    <property type="term" value="C:Prp19 complex"/>
    <property type="evidence" value="ECO:0007669"/>
    <property type="project" value="UniProtKB-ARBA"/>
</dbReference>
<protein>
    <recommendedName>
        <fullName evidence="11 12">Small nuclear ribonucleoprotein Sm D2</fullName>
        <shortName evidence="12">Sm-D2</shortName>
    </recommendedName>
    <alternativeName>
        <fullName evidence="9 12">snRNP core protein D2</fullName>
    </alternativeName>
</protein>
<evidence type="ECO:0000256" key="11">
    <source>
        <dbReference type="ARBA" id="ARBA00070085"/>
    </source>
</evidence>
<sequence length="113" mass="12883">MADLVDRPRNELTDAELERLEEYEFANGPMSVLQDAVQNGTQVLISCRNNHKLLATVRAFDRHSNMVLENVKELWTENTRNANGKKKVAVPRERFVSKMFLRGDSVIVILKAA</sequence>
<dbReference type="GO" id="GO:0000398">
    <property type="term" value="P:mRNA splicing, via spliceosome"/>
    <property type="evidence" value="ECO:0007669"/>
    <property type="project" value="UniProtKB-ARBA"/>
</dbReference>
<comment type="subcellular location">
    <subcellularLocation>
        <location evidence="2">Cytoplasm</location>
        <location evidence="2">Cytosol</location>
    </subcellularLocation>
    <subcellularLocation>
        <location evidence="1 12">Nucleus</location>
    </subcellularLocation>
</comment>
<dbReference type="SUPFAM" id="SSF50182">
    <property type="entry name" value="Sm-like ribonucleoproteins"/>
    <property type="match status" value="1"/>
</dbReference>
<keyword evidence="5 12" id="KW-0507">mRNA processing</keyword>
<evidence type="ECO:0000313" key="15">
    <source>
        <dbReference type="EMBL" id="ODV72081.1"/>
    </source>
</evidence>
<dbReference type="GO" id="GO:0005829">
    <property type="term" value="C:cytosol"/>
    <property type="evidence" value="ECO:0007669"/>
    <property type="project" value="UniProtKB-SubCell"/>
</dbReference>
<dbReference type="STRING" id="983966.A0A0H5CBM1"/>
<evidence type="ECO:0000256" key="8">
    <source>
        <dbReference type="ARBA" id="ARBA00023274"/>
    </source>
</evidence>
<dbReference type="Proteomes" id="UP000038830">
    <property type="component" value="Unassembled WGS sequence"/>
</dbReference>